<sequence>MKHTGVYPLQRSCRHVMDRYVDITLRRDAVRSSGLPSRKRRRPLGVKRSYYRQLQLSNQLFDMKRIVAAYDREAVSDGSRR</sequence>
<name>A0A5C6AU62_9BACT</name>
<reference evidence="1 2" key="1">
    <citation type="submission" date="2019-02" db="EMBL/GenBank/DDBJ databases">
        <title>Deep-cultivation of Planctomycetes and their phenomic and genomic characterization uncovers novel biology.</title>
        <authorList>
            <person name="Wiegand S."/>
            <person name="Jogler M."/>
            <person name="Boedeker C."/>
            <person name="Pinto D."/>
            <person name="Vollmers J."/>
            <person name="Rivas-Marin E."/>
            <person name="Kohn T."/>
            <person name="Peeters S.H."/>
            <person name="Heuer A."/>
            <person name="Rast P."/>
            <person name="Oberbeckmann S."/>
            <person name="Bunk B."/>
            <person name="Jeske O."/>
            <person name="Meyerdierks A."/>
            <person name="Storesund J.E."/>
            <person name="Kallscheuer N."/>
            <person name="Luecker S."/>
            <person name="Lage O.M."/>
            <person name="Pohl T."/>
            <person name="Merkel B.J."/>
            <person name="Hornburger P."/>
            <person name="Mueller R.-W."/>
            <person name="Bruemmer F."/>
            <person name="Labrenz M."/>
            <person name="Spormann A.M."/>
            <person name="Op Den Camp H."/>
            <person name="Overmann J."/>
            <person name="Amann R."/>
            <person name="Jetten M.S.M."/>
            <person name="Mascher T."/>
            <person name="Medema M.H."/>
            <person name="Devos D.P."/>
            <person name="Kaster A.-K."/>
            <person name="Ovreas L."/>
            <person name="Rohde M."/>
            <person name="Galperin M.Y."/>
            <person name="Jogler C."/>
        </authorList>
    </citation>
    <scope>NUCLEOTIDE SEQUENCE [LARGE SCALE GENOMIC DNA]</scope>
    <source>
        <strain evidence="1 2">Pla52n</strain>
    </source>
</reference>
<comment type="caution">
    <text evidence="1">The sequence shown here is derived from an EMBL/GenBank/DDBJ whole genome shotgun (WGS) entry which is preliminary data.</text>
</comment>
<evidence type="ECO:0000313" key="1">
    <source>
        <dbReference type="EMBL" id="TWU02971.1"/>
    </source>
</evidence>
<evidence type="ECO:0000313" key="2">
    <source>
        <dbReference type="Proteomes" id="UP000320176"/>
    </source>
</evidence>
<accession>A0A5C6AU62</accession>
<gene>
    <name evidence="1" type="ORF">Pla52n_40600</name>
</gene>
<proteinExistence type="predicted"/>
<dbReference type="Proteomes" id="UP000320176">
    <property type="component" value="Unassembled WGS sequence"/>
</dbReference>
<organism evidence="1 2">
    <name type="scientific">Stieleria varia</name>
    <dbReference type="NCBI Taxonomy" id="2528005"/>
    <lineage>
        <taxon>Bacteria</taxon>
        <taxon>Pseudomonadati</taxon>
        <taxon>Planctomycetota</taxon>
        <taxon>Planctomycetia</taxon>
        <taxon>Pirellulales</taxon>
        <taxon>Pirellulaceae</taxon>
        <taxon>Stieleria</taxon>
    </lineage>
</organism>
<protein>
    <submittedName>
        <fullName evidence="1">Uncharacterized protein</fullName>
    </submittedName>
</protein>
<keyword evidence="2" id="KW-1185">Reference proteome</keyword>
<dbReference type="EMBL" id="SJPN01000004">
    <property type="protein sequence ID" value="TWU02971.1"/>
    <property type="molecule type" value="Genomic_DNA"/>
</dbReference>
<dbReference type="AlphaFoldDB" id="A0A5C6AU62"/>